<dbReference type="SUPFAM" id="SSF53850">
    <property type="entry name" value="Periplasmic binding protein-like II"/>
    <property type="match status" value="1"/>
</dbReference>
<dbReference type="Pfam" id="PF12728">
    <property type="entry name" value="HTH_17"/>
    <property type="match status" value="1"/>
</dbReference>
<evidence type="ECO:0000313" key="4">
    <source>
        <dbReference type="Proteomes" id="UP000198656"/>
    </source>
</evidence>
<name>A0A1G8BSE0_9FIRM</name>
<sequence length="305" mass="33624">MSLTLTAAEAAKILKVSKYTLYELVKRGEIPAHHIGRQLRIDPAVLDQYLRGTLGINDPPPKPISTPPLVSPTLRFIGSHDPVVELLFEFLRHTPLPIESSISFRGSMDGLISLYRGDADISGIHLWDDVSKDYNISFVKHVIPGESVCIVNLVQREQGFIVAPGNPFNLQTWEDITIEGLNFINRQKGSGTRLRLDAYLKAANISPARILGYEHEESTHSGVACHVANGQADVGVGVKAAAQRLGLDFIPLFQERYDLVCMGKTTKTPVWHQLLSVLKSPGFIQAVHQQKGYDTSLTGKILLNT</sequence>
<gene>
    <name evidence="3" type="ORF">SAMN05443529_112100</name>
</gene>
<protein>
    <submittedName>
        <fullName evidence="3">Putative molybdopterin biosynthesis protein</fullName>
    </submittedName>
</protein>
<dbReference type="NCBIfam" id="TIGR01764">
    <property type="entry name" value="excise"/>
    <property type="match status" value="1"/>
</dbReference>
<feature type="domain" description="Helix-turn-helix" evidence="2">
    <location>
        <begin position="5"/>
        <end position="51"/>
    </location>
</feature>
<dbReference type="PANTHER" id="PTHR38431:SF1">
    <property type="entry name" value="BLL2305 PROTEIN"/>
    <property type="match status" value="1"/>
</dbReference>
<dbReference type="STRING" id="1121419.SAMN05443529_112100"/>
<dbReference type="InterPro" id="IPR024370">
    <property type="entry name" value="PBP_domain"/>
</dbReference>
<evidence type="ECO:0000313" key="3">
    <source>
        <dbReference type="EMBL" id="SDH35630.1"/>
    </source>
</evidence>
<dbReference type="InterPro" id="IPR010093">
    <property type="entry name" value="SinI_DNA-bd"/>
</dbReference>
<feature type="domain" description="PBP" evidence="1">
    <location>
        <begin position="91"/>
        <end position="279"/>
    </location>
</feature>
<keyword evidence="4" id="KW-1185">Reference proteome</keyword>
<evidence type="ECO:0000259" key="1">
    <source>
        <dbReference type="Pfam" id="PF12727"/>
    </source>
</evidence>
<dbReference type="EMBL" id="FNCP01000012">
    <property type="protein sequence ID" value="SDH35630.1"/>
    <property type="molecule type" value="Genomic_DNA"/>
</dbReference>
<dbReference type="AlphaFoldDB" id="A0A1G8BSE0"/>
<dbReference type="PANTHER" id="PTHR38431">
    <property type="entry name" value="BLL2305 PROTEIN"/>
    <property type="match status" value="1"/>
</dbReference>
<dbReference type="RefSeq" id="WP_092333482.1">
    <property type="nucleotide sequence ID" value="NZ_FNCP01000012.1"/>
</dbReference>
<dbReference type="OrthoDB" id="9804758at2"/>
<evidence type="ECO:0000259" key="2">
    <source>
        <dbReference type="Pfam" id="PF12728"/>
    </source>
</evidence>
<dbReference type="InterPro" id="IPR041657">
    <property type="entry name" value="HTH_17"/>
</dbReference>
<dbReference type="Proteomes" id="UP000198656">
    <property type="component" value="Unassembled WGS sequence"/>
</dbReference>
<dbReference type="GO" id="GO:0003677">
    <property type="term" value="F:DNA binding"/>
    <property type="evidence" value="ECO:0007669"/>
    <property type="project" value="InterPro"/>
</dbReference>
<accession>A0A1G8BSE0</accession>
<proteinExistence type="predicted"/>
<organism evidence="3 4">
    <name type="scientific">Desulfosporosinus hippei DSM 8344</name>
    <dbReference type="NCBI Taxonomy" id="1121419"/>
    <lineage>
        <taxon>Bacteria</taxon>
        <taxon>Bacillati</taxon>
        <taxon>Bacillota</taxon>
        <taxon>Clostridia</taxon>
        <taxon>Eubacteriales</taxon>
        <taxon>Desulfitobacteriaceae</taxon>
        <taxon>Desulfosporosinus</taxon>
    </lineage>
</organism>
<reference evidence="4" key="1">
    <citation type="submission" date="2016-10" db="EMBL/GenBank/DDBJ databases">
        <authorList>
            <person name="Varghese N."/>
            <person name="Submissions S."/>
        </authorList>
    </citation>
    <scope>NUCLEOTIDE SEQUENCE [LARGE SCALE GENOMIC DNA]</scope>
    <source>
        <strain evidence="4">DSM 8344</strain>
    </source>
</reference>
<dbReference type="Pfam" id="PF12727">
    <property type="entry name" value="PBP_like"/>
    <property type="match status" value="1"/>
</dbReference>